<organism evidence="2 3">
    <name type="scientific">Acidihalobacter ferrooxydans</name>
    <dbReference type="NCBI Taxonomy" id="1765967"/>
    <lineage>
        <taxon>Bacteria</taxon>
        <taxon>Pseudomonadati</taxon>
        <taxon>Pseudomonadota</taxon>
        <taxon>Gammaproteobacteria</taxon>
        <taxon>Chromatiales</taxon>
        <taxon>Ectothiorhodospiraceae</taxon>
        <taxon>Acidihalobacter</taxon>
    </lineage>
</organism>
<name>A0A1P8UHT0_9GAMM</name>
<dbReference type="InterPro" id="IPR047798">
    <property type="entry name" value="BPSS1780-like"/>
</dbReference>
<feature type="transmembrane region" description="Helical" evidence="1">
    <location>
        <begin position="192"/>
        <end position="223"/>
    </location>
</feature>
<dbReference type="NCBIfam" id="NF041043">
    <property type="entry name" value="BPSS1780_fam"/>
    <property type="match status" value="1"/>
</dbReference>
<feature type="transmembrane region" description="Helical" evidence="1">
    <location>
        <begin position="146"/>
        <end position="172"/>
    </location>
</feature>
<feature type="transmembrane region" description="Helical" evidence="1">
    <location>
        <begin position="50"/>
        <end position="68"/>
    </location>
</feature>
<keyword evidence="1" id="KW-1133">Transmembrane helix</keyword>
<protein>
    <recommendedName>
        <fullName evidence="4">DUF2189 domain-containing protein</fullName>
    </recommendedName>
</protein>
<feature type="transmembrane region" description="Helical" evidence="1">
    <location>
        <begin position="121"/>
        <end position="139"/>
    </location>
</feature>
<dbReference type="Proteomes" id="UP000243807">
    <property type="component" value="Chromosome"/>
</dbReference>
<sequence length="246" mass="26343">MTTINRLTAAAGFDWYRQGWKLFARKPGMLVLLGLALAVIYLLLNLVPLGGLLLAFIAPSLNGGYYLAIRRTEAGEEPGFADLFAAFNEPQRRNPMLMLGLVSLGAQIAITLTMIGAFGGTFAALAGFSGMLTGLPIIGGGLGFSLFAILSGLVIAVLLWLALFFAIPLVMLDGVAPSEALKISLRANLSNVAAWLIFSVLLVPLTVLALIPFGLGLLILYPLMTAAMYIAYRQTFTHDEELPQLR</sequence>
<accession>A0A1P8UHT0</accession>
<feature type="transmembrane region" description="Helical" evidence="1">
    <location>
        <begin position="96"/>
        <end position="115"/>
    </location>
</feature>
<keyword evidence="1" id="KW-0812">Transmembrane</keyword>
<dbReference type="KEGG" id="afy:BW247_10130"/>
<dbReference type="AlphaFoldDB" id="A0A1P8UHT0"/>
<evidence type="ECO:0008006" key="4">
    <source>
        <dbReference type="Google" id="ProtNLM"/>
    </source>
</evidence>
<keyword evidence="3" id="KW-1185">Reference proteome</keyword>
<dbReference type="EMBL" id="CP019434">
    <property type="protein sequence ID" value="APZ43405.1"/>
    <property type="molecule type" value="Genomic_DNA"/>
</dbReference>
<feature type="transmembrane region" description="Helical" evidence="1">
    <location>
        <begin position="27"/>
        <end position="44"/>
    </location>
</feature>
<dbReference type="STRING" id="1765967.BW247_10130"/>
<evidence type="ECO:0000313" key="2">
    <source>
        <dbReference type="EMBL" id="APZ43405.1"/>
    </source>
</evidence>
<gene>
    <name evidence="2" type="ORF">BW247_10130</name>
</gene>
<proteinExistence type="predicted"/>
<evidence type="ECO:0000256" key="1">
    <source>
        <dbReference type="SAM" id="Phobius"/>
    </source>
</evidence>
<keyword evidence="1" id="KW-0472">Membrane</keyword>
<dbReference type="RefSeq" id="WP_076837046.1">
    <property type="nucleotide sequence ID" value="NZ_CP019434.1"/>
</dbReference>
<dbReference type="InterPro" id="IPR018692">
    <property type="entry name" value="DUF2189"/>
</dbReference>
<reference evidence="2 3" key="1">
    <citation type="submission" date="2017-01" db="EMBL/GenBank/DDBJ databases">
        <title>Draft sequence of Acidihalobacter ferrooxidans strain DSM 14175 (strain V8).</title>
        <authorList>
            <person name="Khaleque H.N."/>
            <person name="Ramsay J.P."/>
            <person name="Murphy R.J.T."/>
            <person name="Kaksonen A.H."/>
            <person name="Boxall N.J."/>
            <person name="Watkin E.L.J."/>
        </authorList>
    </citation>
    <scope>NUCLEOTIDE SEQUENCE [LARGE SCALE GENOMIC DNA]</scope>
    <source>
        <strain evidence="2 3">V8</strain>
    </source>
</reference>
<dbReference type="Pfam" id="PF09955">
    <property type="entry name" value="DUF2189"/>
    <property type="match status" value="1"/>
</dbReference>
<evidence type="ECO:0000313" key="3">
    <source>
        <dbReference type="Proteomes" id="UP000243807"/>
    </source>
</evidence>